<reference evidence="9 11" key="1">
    <citation type="submission" date="2015-11" db="EMBL/GenBank/DDBJ databases">
        <title>Genomic analysis of 38 Legionella species identifies large and diverse effector repertoires.</title>
        <authorList>
            <person name="Burstein D."/>
            <person name="Amaro F."/>
            <person name="Zusman T."/>
            <person name="Lifshitz Z."/>
            <person name="Cohen O."/>
            <person name="Gilbert J.A."/>
            <person name="Pupko T."/>
            <person name="Shuman H.A."/>
            <person name="Segal G."/>
        </authorList>
    </citation>
    <scope>NUCLEOTIDE SEQUENCE [LARGE SCALE GENOMIC DNA]</scope>
    <source>
        <strain evidence="9 11">Lyon 8420412</strain>
    </source>
</reference>
<name>A0A378JBQ8_9GAMM</name>
<keyword evidence="5" id="KW-0235">DNA replication</keyword>
<dbReference type="InterPro" id="IPR027417">
    <property type="entry name" value="P-loop_NTPase"/>
</dbReference>
<dbReference type="InterPro" id="IPR050238">
    <property type="entry name" value="DNA_Rep/Repair_Clamp_Loader"/>
</dbReference>
<accession>A0A378JBQ8</accession>
<evidence type="ECO:0000313" key="9">
    <source>
        <dbReference type="EMBL" id="KTD06422.1"/>
    </source>
</evidence>
<dbReference type="Gene3D" id="3.40.50.300">
    <property type="entry name" value="P-loop containing nucleotide triphosphate hydrolases"/>
    <property type="match status" value="1"/>
</dbReference>
<dbReference type="PANTHER" id="PTHR11669:SF8">
    <property type="entry name" value="DNA POLYMERASE III SUBUNIT DELTA"/>
    <property type="match status" value="1"/>
</dbReference>
<keyword evidence="6" id="KW-0239">DNA-directed DNA polymerase</keyword>
<dbReference type="RefSeq" id="WP_058500165.1">
    <property type="nucleotide sequence ID" value="NZ_CAAAHW010000005.1"/>
</dbReference>
<dbReference type="GO" id="GO:0003887">
    <property type="term" value="F:DNA-directed DNA polymerase activity"/>
    <property type="evidence" value="ECO:0007669"/>
    <property type="project" value="UniProtKB-KW"/>
</dbReference>
<feature type="domain" description="DNA polymerase III delta subunit C-terminal" evidence="8">
    <location>
        <begin position="235"/>
        <end position="310"/>
    </location>
</feature>
<evidence type="ECO:0000256" key="7">
    <source>
        <dbReference type="ARBA" id="ARBA00049244"/>
    </source>
</evidence>
<dbReference type="EC" id="2.7.7.7" evidence="1"/>
<dbReference type="PANTHER" id="PTHR11669">
    <property type="entry name" value="REPLICATION FACTOR C / DNA POLYMERASE III GAMMA-TAU SUBUNIT"/>
    <property type="match status" value="1"/>
</dbReference>
<protein>
    <recommendedName>
        <fullName evidence="2">DNA polymerase III subunit delta'</fullName>
        <ecNumber evidence="1">2.7.7.7</ecNumber>
    </recommendedName>
</protein>
<dbReference type="AlphaFoldDB" id="A0A378JBQ8"/>
<keyword evidence="4 10" id="KW-0548">Nucleotidyltransferase</keyword>
<keyword evidence="11" id="KW-1185">Reference proteome</keyword>
<reference evidence="10 12" key="2">
    <citation type="submission" date="2018-06" db="EMBL/GenBank/DDBJ databases">
        <authorList>
            <consortium name="Pathogen Informatics"/>
            <person name="Doyle S."/>
        </authorList>
    </citation>
    <scope>NUCLEOTIDE SEQUENCE [LARGE SCALE GENOMIC DNA]</scope>
    <source>
        <strain evidence="10 12">NCTC12388</strain>
    </source>
</reference>
<evidence type="ECO:0000256" key="1">
    <source>
        <dbReference type="ARBA" id="ARBA00012417"/>
    </source>
</evidence>
<evidence type="ECO:0000256" key="5">
    <source>
        <dbReference type="ARBA" id="ARBA00022705"/>
    </source>
</evidence>
<evidence type="ECO:0000259" key="8">
    <source>
        <dbReference type="Pfam" id="PF09115"/>
    </source>
</evidence>
<proteinExistence type="predicted"/>
<evidence type="ECO:0000313" key="12">
    <source>
        <dbReference type="Proteomes" id="UP000254476"/>
    </source>
</evidence>
<gene>
    <name evidence="10" type="primary">holB</name>
    <name evidence="9" type="ORF">Lgra_3199</name>
    <name evidence="10" type="ORF">NCTC12388_01971</name>
</gene>
<dbReference type="GO" id="GO:0006261">
    <property type="term" value="P:DNA-templated DNA replication"/>
    <property type="evidence" value="ECO:0007669"/>
    <property type="project" value="TreeGrafter"/>
</dbReference>
<dbReference type="GO" id="GO:0009360">
    <property type="term" value="C:DNA polymerase III complex"/>
    <property type="evidence" value="ECO:0007669"/>
    <property type="project" value="InterPro"/>
</dbReference>
<organism evidence="10 12">
    <name type="scientific">Legionella gratiana</name>
    <dbReference type="NCBI Taxonomy" id="45066"/>
    <lineage>
        <taxon>Bacteria</taxon>
        <taxon>Pseudomonadati</taxon>
        <taxon>Pseudomonadota</taxon>
        <taxon>Gammaproteobacteria</taxon>
        <taxon>Legionellales</taxon>
        <taxon>Legionellaceae</taxon>
        <taxon>Legionella</taxon>
    </lineage>
</organism>
<evidence type="ECO:0000256" key="6">
    <source>
        <dbReference type="ARBA" id="ARBA00022932"/>
    </source>
</evidence>
<evidence type="ECO:0000256" key="2">
    <source>
        <dbReference type="ARBA" id="ARBA00014363"/>
    </source>
</evidence>
<dbReference type="EMBL" id="LNYE01000029">
    <property type="protein sequence ID" value="KTD06422.1"/>
    <property type="molecule type" value="Genomic_DNA"/>
</dbReference>
<dbReference type="Pfam" id="PF09115">
    <property type="entry name" value="DNApol3-delta_C"/>
    <property type="match status" value="1"/>
</dbReference>
<evidence type="ECO:0000313" key="11">
    <source>
        <dbReference type="Proteomes" id="UP000054691"/>
    </source>
</evidence>
<dbReference type="SUPFAM" id="SSF52540">
    <property type="entry name" value="P-loop containing nucleoside triphosphate hydrolases"/>
    <property type="match status" value="1"/>
</dbReference>
<dbReference type="Pfam" id="PF13177">
    <property type="entry name" value="DNA_pol3_delta2"/>
    <property type="match status" value="1"/>
</dbReference>
<dbReference type="Proteomes" id="UP000054691">
    <property type="component" value="Unassembled WGS sequence"/>
</dbReference>
<sequence>MIDNTHSSKTSLYEEKYLSQWKQIQLAWQNERMPQGMLFVGSLDSALIDFIQKFSQFVFCKKKETKPCGECIDCQLIISSEHPDLQWIKPEKKGGPIKLDPIRELHDYFYLAPQRSSHRLIVIESAERMNISAANSLLKILEEPPQHTLFLLVAQQLSTVLPTVLSRCQILHFASCVDLFTTNLLRLGEYYPRDSEQAMIVKQAEFILDGLISVIKEEVYPCMVASQWSQFELNTLLWFLYLTYSQIQVIQINGTLDIGPALHQLQRLATLLSPIMIFAQIDRINALQRKLSHNIHVNQTLALEDLLLAVHGE</sequence>
<evidence type="ECO:0000256" key="4">
    <source>
        <dbReference type="ARBA" id="ARBA00022695"/>
    </source>
</evidence>
<dbReference type="Proteomes" id="UP000254476">
    <property type="component" value="Unassembled WGS sequence"/>
</dbReference>
<dbReference type="OrthoDB" id="9811073at2"/>
<dbReference type="GO" id="GO:0003677">
    <property type="term" value="F:DNA binding"/>
    <property type="evidence" value="ECO:0007669"/>
    <property type="project" value="InterPro"/>
</dbReference>
<dbReference type="InterPro" id="IPR015199">
    <property type="entry name" value="DNA_pol_III_delta_C"/>
</dbReference>
<comment type="catalytic activity">
    <reaction evidence="7">
        <text>DNA(n) + a 2'-deoxyribonucleoside 5'-triphosphate = DNA(n+1) + diphosphate</text>
        <dbReference type="Rhea" id="RHEA:22508"/>
        <dbReference type="Rhea" id="RHEA-COMP:17339"/>
        <dbReference type="Rhea" id="RHEA-COMP:17340"/>
        <dbReference type="ChEBI" id="CHEBI:33019"/>
        <dbReference type="ChEBI" id="CHEBI:61560"/>
        <dbReference type="ChEBI" id="CHEBI:173112"/>
        <dbReference type="EC" id="2.7.7.7"/>
    </reaction>
</comment>
<dbReference type="STRING" id="45066.Lgra_3199"/>
<dbReference type="EMBL" id="UGOB01000001">
    <property type="protein sequence ID" value="STX45242.1"/>
    <property type="molecule type" value="Genomic_DNA"/>
</dbReference>
<keyword evidence="3 10" id="KW-0808">Transferase</keyword>
<evidence type="ECO:0000313" key="10">
    <source>
        <dbReference type="EMBL" id="STX45242.1"/>
    </source>
</evidence>
<evidence type="ECO:0000256" key="3">
    <source>
        <dbReference type="ARBA" id="ARBA00022679"/>
    </source>
</evidence>